<reference evidence="1" key="2">
    <citation type="journal article" date="2015" name="Fish Shellfish Immunol.">
        <title>Early steps in the European eel (Anguilla anguilla)-Vibrio vulnificus interaction in the gills: Role of the RtxA13 toxin.</title>
        <authorList>
            <person name="Callol A."/>
            <person name="Pajuelo D."/>
            <person name="Ebbesson L."/>
            <person name="Teles M."/>
            <person name="MacKenzie S."/>
            <person name="Amaro C."/>
        </authorList>
    </citation>
    <scope>NUCLEOTIDE SEQUENCE</scope>
</reference>
<name>A0A0E9V257_ANGAN</name>
<reference evidence="1" key="1">
    <citation type="submission" date="2014-11" db="EMBL/GenBank/DDBJ databases">
        <authorList>
            <person name="Amaro Gonzalez C."/>
        </authorList>
    </citation>
    <scope>NUCLEOTIDE SEQUENCE</scope>
</reference>
<dbReference type="EMBL" id="GBXM01036445">
    <property type="protein sequence ID" value="JAH72132.1"/>
    <property type="molecule type" value="Transcribed_RNA"/>
</dbReference>
<protein>
    <submittedName>
        <fullName evidence="1">Uncharacterized protein</fullName>
    </submittedName>
</protein>
<organism evidence="1">
    <name type="scientific">Anguilla anguilla</name>
    <name type="common">European freshwater eel</name>
    <name type="synonym">Muraena anguilla</name>
    <dbReference type="NCBI Taxonomy" id="7936"/>
    <lineage>
        <taxon>Eukaryota</taxon>
        <taxon>Metazoa</taxon>
        <taxon>Chordata</taxon>
        <taxon>Craniata</taxon>
        <taxon>Vertebrata</taxon>
        <taxon>Euteleostomi</taxon>
        <taxon>Actinopterygii</taxon>
        <taxon>Neopterygii</taxon>
        <taxon>Teleostei</taxon>
        <taxon>Anguilliformes</taxon>
        <taxon>Anguillidae</taxon>
        <taxon>Anguilla</taxon>
    </lineage>
</organism>
<proteinExistence type="predicted"/>
<accession>A0A0E9V257</accession>
<sequence length="30" mass="3232">MGPFQSLLSLLLCGSPWGPNDSKQIVDKSL</sequence>
<evidence type="ECO:0000313" key="1">
    <source>
        <dbReference type="EMBL" id="JAH72132.1"/>
    </source>
</evidence>
<dbReference type="AlphaFoldDB" id="A0A0E9V257"/>